<feature type="region of interest" description="Disordered" evidence="1">
    <location>
        <begin position="439"/>
        <end position="478"/>
    </location>
</feature>
<dbReference type="VEuPathDB" id="FungiDB:BO78DRAFT_422245"/>
<name>A0A319EGG5_ASPSB</name>
<organism evidence="2 3">
    <name type="scientific">Aspergillus sclerotiicarbonarius (strain CBS 121057 / IBT 28362)</name>
    <dbReference type="NCBI Taxonomy" id="1448318"/>
    <lineage>
        <taxon>Eukaryota</taxon>
        <taxon>Fungi</taxon>
        <taxon>Dikarya</taxon>
        <taxon>Ascomycota</taxon>
        <taxon>Pezizomycotina</taxon>
        <taxon>Eurotiomycetes</taxon>
        <taxon>Eurotiomycetidae</taxon>
        <taxon>Eurotiales</taxon>
        <taxon>Aspergillaceae</taxon>
        <taxon>Aspergillus</taxon>
        <taxon>Aspergillus subgen. Circumdati</taxon>
    </lineage>
</organism>
<keyword evidence="3" id="KW-1185">Reference proteome</keyword>
<protein>
    <submittedName>
        <fullName evidence="2">Uncharacterized protein</fullName>
    </submittedName>
</protein>
<gene>
    <name evidence="2" type="ORF">BO78DRAFT_422245</name>
</gene>
<dbReference type="AlphaFoldDB" id="A0A319EGG5"/>
<sequence length="584" mass="64867">MIIQDASSIPRLSAHALNYSPPPSSPHLGIYDTNPLEIDTDGFLQSTQRAGGPYLCSLPTDSIYPSPDSTLKGEEDAIKNHVIQILTEEGIDNPHIDLFDRASKVTPEETPVPTVLITVQQSDSSKTWRNAAKRIFNECLARYNPQASVEIISSALSNSPLPFPIEPTDGIFHVWPQVRDTILNELDITEWTGLECWRYGHHRHQEHSDLNPPTIIISIKLDSVRQFDADMQKIVQILIQNEVTDCAVLFMKDEFRRYSYTHHLAPLARLEGFSHQVQPGMSIGIHDDTATSATLGGVVEIQMEGDSSWRRFNLACFHSVYPDLPGQQEKLDEIPGARESLERWRWNAPGFEDSLVRKVLRVDQPSLFDVQDAIKRAGHDETKRTELQGFVDDKSYYLGEVCAGSGLWRTRTRDIHNETNKPGLLDWALIDVVKERQGPNTPYLSTSETPPTLSKTSNPPLPHGTELQNTGRKIPCTSTEHSPLVQVPISQARDTEGNTVPRPTYEHGMGVYPRSYLGGGGSSLPPFAKPGDAGSFVVDADGCVVGMLIGGFVCKETVYYTRIKNLLDDVREVTGAGNVQLALE</sequence>
<reference evidence="2 3" key="1">
    <citation type="submission" date="2018-02" db="EMBL/GenBank/DDBJ databases">
        <title>The genomes of Aspergillus section Nigri reveals drivers in fungal speciation.</title>
        <authorList>
            <consortium name="DOE Joint Genome Institute"/>
            <person name="Vesth T.C."/>
            <person name="Nybo J."/>
            <person name="Theobald S."/>
            <person name="Brandl J."/>
            <person name="Frisvad J.C."/>
            <person name="Nielsen K.F."/>
            <person name="Lyhne E.K."/>
            <person name="Kogle M.E."/>
            <person name="Kuo A."/>
            <person name="Riley R."/>
            <person name="Clum A."/>
            <person name="Nolan M."/>
            <person name="Lipzen A."/>
            <person name="Salamov A."/>
            <person name="Henrissat B."/>
            <person name="Wiebenga A."/>
            <person name="De vries R.P."/>
            <person name="Grigoriev I.V."/>
            <person name="Mortensen U.H."/>
            <person name="Andersen M.R."/>
            <person name="Baker S.E."/>
        </authorList>
    </citation>
    <scope>NUCLEOTIDE SEQUENCE [LARGE SCALE GENOMIC DNA]</scope>
    <source>
        <strain evidence="2 3">CBS 121057</strain>
    </source>
</reference>
<feature type="compositionally biased region" description="Polar residues" evidence="1">
    <location>
        <begin position="439"/>
        <end position="458"/>
    </location>
</feature>
<dbReference type="OrthoDB" id="5424209at2759"/>
<evidence type="ECO:0000313" key="3">
    <source>
        <dbReference type="Proteomes" id="UP000248423"/>
    </source>
</evidence>
<evidence type="ECO:0000256" key="1">
    <source>
        <dbReference type="SAM" id="MobiDB-lite"/>
    </source>
</evidence>
<proteinExistence type="predicted"/>
<dbReference type="STRING" id="1448318.A0A319EGG5"/>
<evidence type="ECO:0000313" key="2">
    <source>
        <dbReference type="EMBL" id="PYI02814.1"/>
    </source>
</evidence>
<dbReference type="EMBL" id="KZ826389">
    <property type="protein sequence ID" value="PYI02814.1"/>
    <property type="molecule type" value="Genomic_DNA"/>
</dbReference>
<feature type="compositionally biased region" description="Polar residues" evidence="1">
    <location>
        <begin position="466"/>
        <end position="478"/>
    </location>
</feature>
<accession>A0A319EGG5</accession>
<dbReference type="Proteomes" id="UP000248423">
    <property type="component" value="Unassembled WGS sequence"/>
</dbReference>